<organism evidence="1 2">
    <name type="scientific">Flavobacterium rakeshii</name>
    <dbReference type="NCBI Taxonomy" id="1038845"/>
    <lineage>
        <taxon>Bacteria</taxon>
        <taxon>Pseudomonadati</taxon>
        <taxon>Bacteroidota</taxon>
        <taxon>Flavobacteriia</taxon>
        <taxon>Flavobacteriales</taxon>
        <taxon>Flavobacteriaceae</taxon>
        <taxon>Flavobacterium</taxon>
    </lineage>
</organism>
<dbReference type="GO" id="GO:0090313">
    <property type="term" value="P:regulation of protein targeting to membrane"/>
    <property type="evidence" value="ECO:0007669"/>
    <property type="project" value="TreeGrafter"/>
</dbReference>
<proteinExistence type="predicted"/>
<dbReference type="AlphaFoldDB" id="A0A6N8HIH9"/>
<dbReference type="RefSeq" id="WP_157484712.1">
    <property type="nucleotide sequence ID" value="NZ_WOWP01000063.1"/>
</dbReference>
<dbReference type="PANTHER" id="PTHR30441">
    <property type="entry name" value="DUF748 DOMAIN-CONTAINING PROTEIN"/>
    <property type="match status" value="1"/>
</dbReference>
<dbReference type="InterPro" id="IPR052894">
    <property type="entry name" value="AsmA-related"/>
</dbReference>
<dbReference type="PANTHER" id="PTHR30441:SF8">
    <property type="entry name" value="DUF748 DOMAIN-CONTAINING PROTEIN"/>
    <property type="match status" value="1"/>
</dbReference>
<evidence type="ECO:0000313" key="2">
    <source>
        <dbReference type="Proteomes" id="UP000433945"/>
    </source>
</evidence>
<accession>A0A6N8HIH9</accession>
<dbReference type="OrthoDB" id="1108503at2"/>
<sequence length="995" mass="112465">MKIKKILRRTLFFFISLFVLFSIAVAIALNFVFTPEKITPTVTEMLNENLNAKVNCQSIELTFFTTFPSFGITLKNGSLVTPSFRDRENDTLARFTECRASFNISKLLTKHNLVVNELSLTNPKIKAVIRKDGKANWNIVKETETDTIAVNDTTSSFKINSVFIKKLSIENAKLSYHDFVTKAHVRIDSFNVALKAANTNEKLMLTTQTSGKRINFSKDGVRFARKLKASLNTKIFFDKKNMKVDFDKSELVLNDIDFLAEGHFSIDTLKREVDTDISLEMKVPSLKTLWEAIPRQYVKQEDVDVEGNVALKAVAKGIYGQGKFPLTDIEFKIDNGILKYNKFPGEIRHLEADMHSVLNFNEPEKSNLTIKNLLLEGTGVDLQGNAVVESLLEDPKIDSNIKGELDLTTLKKKFPVAADIDIQGVAQVDLNAVFKSNDIINSNFNNMKLKGHSTFTNLLVSVPKDTIYLKTQKTELVFGRKAETDSRKAFGKINVTDLTLNYKKQHDLTLAGLDIKLRAKMLKDSMAALGADIKFTNLKYKGIDSLKGAIRRANITAELSPRSTKERPAINTTFSIDSAGVWQGKRFVGIKNGNYKFTVKKNRDEQWMPRGYVEFNSLFAYTPEFAMPMRMEHSKVTINNRAITLKNARITFGNSDVTLTGQINNLFTKRSQGKDINAKLTLQSNYIDANEIMKVMHDNTPEAQPDFNTVAESQNTSAQPTTTEKAVFKIPENINFVFNSDIKKLRYGELDMTDIKGLLKVEEGHLKLNEFELTTLAAKLTTSINYTPVNNTKAKVDFDFNLHDIEMANIAKVLPAMDSLFPMTKSFEGKAHLRMQGTAMLNEDMTVNIPTVRSIAALQATDIMVLDSETFTEMAKTLMFKQKEKNTIETLEMEMIIEQSHMEVLPALVEIDRYRLAIGGIQNLDLTYDYHVSVLKSPIPFKTGVNIKGNLDDYNISLGKAKYKYYFTDKERLKEKADESIINKKKKILAQLQFE</sequence>
<dbReference type="EMBL" id="WOWP01000063">
    <property type="protein sequence ID" value="MUV05456.1"/>
    <property type="molecule type" value="Genomic_DNA"/>
</dbReference>
<keyword evidence="2" id="KW-1185">Reference proteome</keyword>
<dbReference type="GO" id="GO:0005886">
    <property type="term" value="C:plasma membrane"/>
    <property type="evidence" value="ECO:0007669"/>
    <property type="project" value="TreeGrafter"/>
</dbReference>
<protein>
    <submittedName>
        <fullName evidence="1">Uncharacterized protein</fullName>
    </submittedName>
</protein>
<gene>
    <name evidence="1" type="ORF">GN157_17215</name>
</gene>
<dbReference type="Proteomes" id="UP000433945">
    <property type="component" value="Unassembled WGS sequence"/>
</dbReference>
<evidence type="ECO:0000313" key="1">
    <source>
        <dbReference type="EMBL" id="MUV05456.1"/>
    </source>
</evidence>
<comment type="caution">
    <text evidence="1">The sequence shown here is derived from an EMBL/GenBank/DDBJ whole genome shotgun (WGS) entry which is preliminary data.</text>
</comment>
<name>A0A6N8HIH9_9FLAO</name>
<reference evidence="1 2" key="1">
    <citation type="submission" date="2019-12" db="EMBL/GenBank/DDBJ databases">
        <authorList>
            <person name="Sun J.-Q."/>
        </authorList>
    </citation>
    <scope>NUCLEOTIDE SEQUENCE [LARGE SCALE GENOMIC DNA]</scope>
    <source>
        <strain evidence="1 2">JCM 17928</strain>
    </source>
</reference>